<accession>A0A6N8UDW6</accession>
<gene>
    <name evidence="4" type="ORF">GSF08_06625</name>
</gene>
<dbReference type="AlphaFoldDB" id="A0A6N8UDW6"/>
<dbReference type="Gene3D" id="1.10.10.10">
    <property type="entry name" value="Winged helix-like DNA-binding domain superfamily/Winged helix DNA-binding domain"/>
    <property type="match status" value="1"/>
</dbReference>
<dbReference type="InterPro" id="IPR036388">
    <property type="entry name" value="WH-like_DNA-bd_sf"/>
</dbReference>
<dbReference type="InterPro" id="IPR054831">
    <property type="entry name" value="UPF0122_fam_protein"/>
</dbReference>
<proteinExistence type="inferred from homology"/>
<sequence>MIEKTQEINELMDAYEGLLTEKQRDIMKLYYQEDFSLSEIAENNDISRSAVNDAIKRSEHVLYDYEKKLGLVQKFKKRNQLYQKLRKQVTGSAINLIDQLESLDDTGGNYE</sequence>
<dbReference type="GO" id="GO:0003677">
    <property type="term" value="F:DNA binding"/>
    <property type="evidence" value="ECO:0007669"/>
    <property type="project" value="UniProtKB-KW"/>
</dbReference>
<dbReference type="EMBL" id="WUUQ01000002">
    <property type="protein sequence ID" value="MXQ73607.1"/>
    <property type="molecule type" value="Genomic_DNA"/>
</dbReference>
<evidence type="ECO:0000256" key="1">
    <source>
        <dbReference type="ARBA" id="ARBA00008720"/>
    </source>
</evidence>
<evidence type="ECO:0000313" key="4">
    <source>
        <dbReference type="EMBL" id="MXQ73607.1"/>
    </source>
</evidence>
<evidence type="ECO:0000256" key="2">
    <source>
        <dbReference type="ARBA" id="ARBA00024764"/>
    </source>
</evidence>
<keyword evidence="4" id="KW-0238">DNA-binding</keyword>
<comment type="similarity">
    <text evidence="1 3">Belongs to the UPF0122 family.</text>
</comment>
<reference evidence="4 5" key="2">
    <citation type="submission" date="2020-01" db="EMBL/GenBank/DDBJ databases">
        <title>Clostridiaceae sp. nov. isolated from the gut of human by culturomics.</title>
        <authorList>
            <person name="Chang Y."/>
        </authorList>
    </citation>
    <scope>NUCLEOTIDE SEQUENCE [LARGE SCALE GENOMIC DNA]</scope>
    <source>
        <strain evidence="4 5">DONG20-135</strain>
    </source>
</reference>
<dbReference type="SUPFAM" id="SSF88659">
    <property type="entry name" value="Sigma3 and sigma4 domains of RNA polymerase sigma factors"/>
    <property type="match status" value="1"/>
</dbReference>
<comment type="caution">
    <text evidence="4">The sequence shown here is derived from an EMBL/GenBank/DDBJ whole genome shotgun (WGS) entry which is preliminary data.</text>
</comment>
<comment type="function">
    <text evidence="2 3">Might take part in the signal recognition particle (SRP) pathway. This is inferred from the conservation of its genetic proximity to ftsY/ffh. May be a regulatory protein.</text>
</comment>
<dbReference type="InterPro" id="IPR007394">
    <property type="entry name" value="UPF0122"/>
</dbReference>
<protein>
    <recommendedName>
        <fullName evidence="3">UPF0122 protein GSF08_06625</fullName>
    </recommendedName>
</protein>
<organism evidence="4 5">
    <name type="scientific">Copranaerobaculum intestinale</name>
    <dbReference type="NCBI Taxonomy" id="2692629"/>
    <lineage>
        <taxon>Bacteria</taxon>
        <taxon>Bacillati</taxon>
        <taxon>Bacillota</taxon>
        <taxon>Erysipelotrichia</taxon>
        <taxon>Erysipelotrichales</taxon>
        <taxon>Erysipelotrichaceae</taxon>
        <taxon>Copranaerobaculum</taxon>
    </lineage>
</organism>
<dbReference type="InterPro" id="IPR013324">
    <property type="entry name" value="RNA_pol_sigma_r3/r4-like"/>
</dbReference>
<dbReference type="Proteomes" id="UP000434036">
    <property type="component" value="Unassembled WGS sequence"/>
</dbReference>
<name>A0A6N8UDW6_9FIRM</name>
<dbReference type="PANTHER" id="PTHR40083">
    <property type="entry name" value="UPF0122 PROTEIN CBO2450/CLC_2298"/>
    <property type="match status" value="1"/>
</dbReference>
<dbReference type="NCBIfam" id="NF045758">
    <property type="entry name" value="YlxM"/>
    <property type="match status" value="1"/>
</dbReference>
<keyword evidence="5" id="KW-1185">Reference proteome</keyword>
<dbReference type="HAMAP" id="MF_00245">
    <property type="entry name" value="UPF0122"/>
    <property type="match status" value="1"/>
</dbReference>
<dbReference type="Pfam" id="PF04297">
    <property type="entry name" value="UPF0122"/>
    <property type="match status" value="1"/>
</dbReference>
<dbReference type="RefSeq" id="WP_160625044.1">
    <property type="nucleotide sequence ID" value="NZ_WUUQ01000002.1"/>
</dbReference>
<evidence type="ECO:0000313" key="5">
    <source>
        <dbReference type="Proteomes" id="UP000434036"/>
    </source>
</evidence>
<evidence type="ECO:0000256" key="3">
    <source>
        <dbReference type="HAMAP-Rule" id="MF_00245"/>
    </source>
</evidence>
<dbReference type="PANTHER" id="PTHR40083:SF1">
    <property type="entry name" value="UPF0122 PROTEIN YLXM"/>
    <property type="match status" value="1"/>
</dbReference>
<reference evidence="4 5" key="1">
    <citation type="submission" date="2019-12" db="EMBL/GenBank/DDBJ databases">
        <authorList>
            <person name="Yang R."/>
        </authorList>
    </citation>
    <scope>NUCLEOTIDE SEQUENCE [LARGE SCALE GENOMIC DNA]</scope>
    <source>
        <strain evidence="4 5">DONG20-135</strain>
    </source>
</reference>